<keyword evidence="4" id="KW-1185">Reference proteome</keyword>
<dbReference type="Proteomes" id="UP000281094">
    <property type="component" value="Unassembled WGS sequence"/>
</dbReference>
<name>A0A3L7J8M1_9HYPH</name>
<dbReference type="InterPro" id="IPR031571">
    <property type="entry name" value="RcpC_dom"/>
</dbReference>
<dbReference type="CDD" id="cd11614">
    <property type="entry name" value="SAF_CpaB_FlgA_like"/>
    <property type="match status" value="1"/>
</dbReference>
<evidence type="ECO:0000313" key="4">
    <source>
        <dbReference type="Proteomes" id="UP000281094"/>
    </source>
</evidence>
<dbReference type="Pfam" id="PF08666">
    <property type="entry name" value="SAF"/>
    <property type="match status" value="1"/>
</dbReference>
<proteinExistence type="predicted"/>
<comment type="caution">
    <text evidence="3">The sequence shown here is derived from an EMBL/GenBank/DDBJ whole genome shotgun (WGS) entry which is preliminary data.</text>
</comment>
<protein>
    <submittedName>
        <fullName evidence="3">Flp pilus assembly protein CpaB</fullName>
    </submittedName>
</protein>
<reference evidence="3 4" key="1">
    <citation type="submission" date="2018-10" db="EMBL/GenBank/DDBJ databases">
        <title>Notoacmeibacter sp. M2BS9Y-3-1, whole genome shotgun sequence.</title>
        <authorList>
            <person name="Tuo L."/>
        </authorList>
    </citation>
    <scope>NUCLEOTIDE SEQUENCE [LARGE SCALE GENOMIC DNA]</scope>
    <source>
        <strain evidence="3 4">M2BS9Y-3-1</strain>
    </source>
</reference>
<dbReference type="AlphaFoldDB" id="A0A3L7J8M1"/>
<gene>
    <name evidence="3" type="primary">cpaB</name>
    <name evidence="3" type="ORF">D8780_01165</name>
</gene>
<dbReference type="NCBIfam" id="TIGR03177">
    <property type="entry name" value="pilus_cpaB"/>
    <property type="match status" value="1"/>
</dbReference>
<dbReference type="InterPro" id="IPR013974">
    <property type="entry name" value="SAF"/>
</dbReference>
<feature type="domain" description="SAF" evidence="2">
    <location>
        <begin position="54"/>
        <end position="122"/>
    </location>
</feature>
<sequence>MKSSQIIVLAVALVAAIGAGILARNFIAAPEPAPQPQVTQSQPSEPAPPPVKVEEVLVVTEPIGVGEALTVEQMRWQEWPAEVVDPSYITKANEPNAIDKLKQTTVRVPLTTGEPVRKNRLVGFGKNYMSSVLPKGMRALAVRISSESTGGGFVLPNDYVDLMGVRKAEDGTITTNIILENVRVLAIDQFFKQGPDGPQNSIGQTATLELSPEEVKLVTVAQQTYDQLSLVLRSVKDVGVRPPLPPLTQREDGQSSSVRLIKGGKSSN</sequence>
<organism evidence="3 4">
    <name type="scientific">Notoacmeibacter ruber</name>
    <dbReference type="NCBI Taxonomy" id="2670375"/>
    <lineage>
        <taxon>Bacteria</taxon>
        <taxon>Pseudomonadati</taxon>
        <taxon>Pseudomonadota</taxon>
        <taxon>Alphaproteobacteria</taxon>
        <taxon>Hyphomicrobiales</taxon>
        <taxon>Notoacmeibacteraceae</taxon>
        <taxon>Notoacmeibacter</taxon>
    </lineage>
</organism>
<dbReference type="InterPro" id="IPR017592">
    <property type="entry name" value="Pilus_assmbl_Flp-typ_CpaB"/>
</dbReference>
<dbReference type="RefSeq" id="WP_121643991.1">
    <property type="nucleotide sequence ID" value="NZ_RCWN01000001.1"/>
</dbReference>
<evidence type="ECO:0000259" key="2">
    <source>
        <dbReference type="SMART" id="SM00858"/>
    </source>
</evidence>
<feature type="region of interest" description="Disordered" evidence="1">
    <location>
        <begin position="242"/>
        <end position="268"/>
    </location>
</feature>
<dbReference type="EMBL" id="RCWN01000001">
    <property type="protein sequence ID" value="RLQ87023.1"/>
    <property type="molecule type" value="Genomic_DNA"/>
</dbReference>
<evidence type="ECO:0000256" key="1">
    <source>
        <dbReference type="SAM" id="MobiDB-lite"/>
    </source>
</evidence>
<evidence type="ECO:0000313" key="3">
    <source>
        <dbReference type="EMBL" id="RLQ87023.1"/>
    </source>
</evidence>
<dbReference type="SMART" id="SM00858">
    <property type="entry name" value="SAF"/>
    <property type="match status" value="1"/>
</dbReference>
<dbReference type="Pfam" id="PF16976">
    <property type="entry name" value="RcpC"/>
    <property type="match status" value="1"/>
</dbReference>
<accession>A0A3L7J8M1</accession>